<dbReference type="Proteomes" id="UP000004848">
    <property type="component" value="Unassembled WGS sequence"/>
</dbReference>
<evidence type="ECO:0000313" key="1">
    <source>
        <dbReference type="EMBL" id="EAV41209.1"/>
    </source>
</evidence>
<protein>
    <submittedName>
        <fullName evidence="1">Uncharacterized protein</fullName>
    </submittedName>
</protein>
<name>A0P124_ROSAI</name>
<dbReference type="EMBL" id="AAUW01000022">
    <property type="protein sequence ID" value="EAV41209.1"/>
    <property type="molecule type" value="Genomic_DNA"/>
</dbReference>
<proteinExistence type="predicted"/>
<comment type="caution">
    <text evidence="1">The sequence shown here is derived from an EMBL/GenBank/DDBJ whole genome shotgun (WGS) entry which is preliminary data.</text>
</comment>
<evidence type="ECO:0000313" key="2">
    <source>
        <dbReference type="Proteomes" id="UP000004848"/>
    </source>
</evidence>
<sequence length="44" mass="4787">MKPYRAMIGDAAILVPVGDNDAAVTATRDEIEVHCREKRSSENG</sequence>
<organism evidence="1 2">
    <name type="scientific">Roseibium aggregatum (strain ATCC 25650 / DSM 13394 / JCM 20685 / NBRC 16684 / NCIMB 2208 / IAM 12614 / B1)</name>
    <name type="common">Stappia aggregata</name>
    <dbReference type="NCBI Taxonomy" id="384765"/>
    <lineage>
        <taxon>Bacteria</taxon>
        <taxon>Pseudomonadati</taxon>
        <taxon>Pseudomonadota</taxon>
        <taxon>Alphaproteobacteria</taxon>
        <taxon>Hyphomicrobiales</taxon>
        <taxon>Stappiaceae</taxon>
        <taxon>Roseibium</taxon>
    </lineage>
</organism>
<gene>
    <name evidence="1" type="ORF">SIAM614_29021</name>
</gene>
<dbReference type="RefSeq" id="WP_006938825.1">
    <property type="nucleotide sequence ID" value="NZ_AAUW01000022.1"/>
</dbReference>
<accession>A0P124</accession>
<reference evidence="1 2" key="1">
    <citation type="submission" date="2006-05" db="EMBL/GenBank/DDBJ databases">
        <authorList>
            <person name="King G."/>
            <person name="Ferriera S."/>
            <person name="Johnson J."/>
            <person name="Kravitz S."/>
            <person name="Beeson K."/>
            <person name="Sutton G."/>
            <person name="Rogers Y.-H."/>
            <person name="Friedman R."/>
            <person name="Frazier M."/>
            <person name="Venter J.C."/>
        </authorList>
    </citation>
    <scope>NUCLEOTIDE SEQUENCE [LARGE SCALE GENOMIC DNA]</scope>
    <source>
        <strain evidence="2">ATCC 25650 / DSM 13394 / JCM 20685 / NBRC 16684 / NCIMB 2208 / IAM 12614 / B1</strain>
    </source>
</reference>
<dbReference type="AlphaFoldDB" id="A0P124"/>
<dbReference type="GeneID" id="76830688"/>